<evidence type="ECO:0000313" key="5">
    <source>
        <dbReference type="Proteomes" id="UP000054804"/>
    </source>
</evidence>
<keyword evidence="5" id="KW-1185">Reference proteome</keyword>
<keyword evidence="2" id="KW-0472">Membrane</keyword>
<accession>A0A0W7WUC0</accession>
<proteinExistence type="predicted"/>
<evidence type="ECO:0000313" key="4">
    <source>
        <dbReference type="EMBL" id="KUF14186.1"/>
    </source>
</evidence>
<dbReference type="STRING" id="1765722.AT728_02915"/>
<feature type="region of interest" description="Disordered" evidence="1">
    <location>
        <begin position="148"/>
        <end position="168"/>
    </location>
</feature>
<evidence type="ECO:0000259" key="3">
    <source>
        <dbReference type="Pfam" id="PF10756"/>
    </source>
</evidence>
<dbReference type="Proteomes" id="UP000054804">
    <property type="component" value="Unassembled WGS sequence"/>
</dbReference>
<keyword evidence="2" id="KW-0812">Transmembrane</keyword>
<gene>
    <name evidence="4" type="ORF">AT728_02915</name>
</gene>
<dbReference type="Pfam" id="PF10756">
    <property type="entry name" value="bPH_6"/>
    <property type="match status" value="1"/>
</dbReference>
<protein>
    <recommendedName>
        <fullName evidence="3">Low molecular weight protein antigen 6 PH domain-containing protein</fullName>
    </recommendedName>
</protein>
<dbReference type="OrthoDB" id="3824918at2"/>
<organism evidence="4 5">
    <name type="scientific">Streptomyces silvensis</name>
    <dbReference type="NCBI Taxonomy" id="1765722"/>
    <lineage>
        <taxon>Bacteria</taxon>
        <taxon>Bacillati</taxon>
        <taxon>Actinomycetota</taxon>
        <taxon>Actinomycetes</taxon>
        <taxon>Kitasatosporales</taxon>
        <taxon>Streptomycetaceae</taxon>
        <taxon>Streptomyces</taxon>
    </lineage>
</organism>
<reference evidence="4 5" key="1">
    <citation type="submission" date="2015-12" db="EMBL/GenBank/DDBJ databases">
        <title>Draft genome sequence of Streptomyces silvensis ATCC 53525, a producer of novel hormone antagonists.</title>
        <authorList>
            <person name="Johnston C.W."/>
            <person name="Li Y."/>
            <person name="Magarvey N.A."/>
        </authorList>
    </citation>
    <scope>NUCLEOTIDE SEQUENCE [LARGE SCALE GENOMIC DNA]</scope>
    <source>
        <strain evidence="4 5">ATCC 53525</strain>
    </source>
</reference>
<name>A0A0W7WUC0_9ACTN</name>
<feature type="transmembrane region" description="Helical" evidence="2">
    <location>
        <begin position="27"/>
        <end position="50"/>
    </location>
</feature>
<dbReference type="AlphaFoldDB" id="A0A0W7WUC0"/>
<dbReference type="InterPro" id="IPR019692">
    <property type="entry name" value="CFP-6_PH"/>
</dbReference>
<sequence>MPDKTGQPAPSAPPALPVTFRPARTRAVLLTAGVMILVVLAVIAMLLPNLSPGERTSFVFTGVLLLGVLVLLSRPKVVADESGVTVVNIATSRRLEWAEIVRVNLRPGDPWVFLDLTDGTSLPALGIQPGIARQRAVSDARALRALAEARAGRESGGDTGPEDGTTTD</sequence>
<evidence type="ECO:0000256" key="2">
    <source>
        <dbReference type="SAM" id="Phobius"/>
    </source>
</evidence>
<feature type="domain" description="Low molecular weight protein antigen 6 PH" evidence="3">
    <location>
        <begin position="74"/>
        <end position="144"/>
    </location>
</feature>
<keyword evidence="2" id="KW-1133">Transmembrane helix</keyword>
<evidence type="ECO:0000256" key="1">
    <source>
        <dbReference type="SAM" id="MobiDB-lite"/>
    </source>
</evidence>
<dbReference type="EMBL" id="LOCL01000062">
    <property type="protein sequence ID" value="KUF14186.1"/>
    <property type="molecule type" value="Genomic_DNA"/>
</dbReference>
<feature type="transmembrane region" description="Helical" evidence="2">
    <location>
        <begin position="56"/>
        <end position="72"/>
    </location>
</feature>
<comment type="caution">
    <text evidence="4">The sequence shown here is derived from an EMBL/GenBank/DDBJ whole genome shotgun (WGS) entry which is preliminary data.</text>
</comment>
<dbReference type="RefSeq" id="WP_058851928.1">
    <property type="nucleotide sequence ID" value="NZ_LOCL01000062.1"/>
</dbReference>